<dbReference type="GO" id="GO:0006281">
    <property type="term" value="P:DNA repair"/>
    <property type="evidence" value="ECO:0007669"/>
    <property type="project" value="InterPro"/>
</dbReference>
<dbReference type="InterPro" id="IPR004808">
    <property type="entry name" value="AP_endonuc_1"/>
</dbReference>
<feature type="binding site" evidence="6">
    <location>
        <position position="34"/>
    </location>
    <ligand>
        <name>Mg(2+)</name>
        <dbReference type="ChEBI" id="CHEBI:18420"/>
        <label>1</label>
    </ligand>
</feature>
<dbReference type="AlphaFoldDB" id="A0A1T5P9D8"/>
<dbReference type="PANTHER" id="PTHR43250">
    <property type="entry name" value="EXODEOXYRIBONUCLEASE III"/>
    <property type="match status" value="1"/>
</dbReference>
<keyword evidence="10" id="KW-1185">Reference proteome</keyword>
<name>A0A1T5P9D8_9BACT</name>
<dbReference type="PANTHER" id="PTHR43250:SF1">
    <property type="entry name" value="EXODEOXYRIBONUCLEASE III"/>
    <property type="match status" value="1"/>
</dbReference>
<evidence type="ECO:0000256" key="5">
    <source>
        <dbReference type="PIRSR" id="PIRSR604808-1"/>
    </source>
</evidence>
<dbReference type="SUPFAM" id="SSF56219">
    <property type="entry name" value="DNase I-like"/>
    <property type="match status" value="1"/>
</dbReference>
<evidence type="ECO:0000256" key="7">
    <source>
        <dbReference type="PIRSR" id="PIRSR604808-3"/>
    </source>
</evidence>
<dbReference type="InterPro" id="IPR037493">
    <property type="entry name" value="ExoIII-like"/>
</dbReference>
<evidence type="ECO:0000256" key="2">
    <source>
        <dbReference type="ARBA" id="ARBA00022723"/>
    </source>
</evidence>
<dbReference type="Proteomes" id="UP000190166">
    <property type="component" value="Unassembled WGS sequence"/>
</dbReference>
<evidence type="ECO:0000256" key="6">
    <source>
        <dbReference type="PIRSR" id="PIRSR604808-2"/>
    </source>
</evidence>
<evidence type="ECO:0000313" key="10">
    <source>
        <dbReference type="Proteomes" id="UP000190166"/>
    </source>
</evidence>
<feature type="binding site" evidence="6">
    <location>
        <position position="247"/>
    </location>
    <ligand>
        <name>Mg(2+)</name>
        <dbReference type="ChEBI" id="CHEBI:18420"/>
        <label>1</label>
    </ligand>
</feature>
<dbReference type="Gene3D" id="3.60.10.10">
    <property type="entry name" value="Endonuclease/exonuclease/phosphatase"/>
    <property type="match status" value="1"/>
</dbReference>
<dbReference type="PROSITE" id="PS51435">
    <property type="entry name" value="AP_NUCLEASE_F1_4"/>
    <property type="match status" value="1"/>
</dbReference>
<feature type="active site" description="Proton acceptor" evidence="5">
    <location>
        <position position="248"/>
    </location>
</feature>
<keyword evidence="2 6" id="KW-0479">Metal-binding</keyword>
<evidence type="ECO:0000313" key="9">
    <source>
        <dbReference type="EMBL" id="SKD09364.1"/>
    </source>
</evidence>
<feature type="binding site" evidence="6">
    <location>
        <position position="149"/>
    </location>
    <ligand>
        <name>Mg(2+)</name>
        <dbReference type="ChEBI" id="CHEBI:18420"/>
        <label>1</label>
    </ligand>
</feature>
<evidence type="ECO:0000256" key="3">
    <source>
        <dbReference type="ARBA" id="ARBA00022801"/>
    </source>
</evidence>
<dbReference type="CDD" id="cd09086">
    <property type="entry name" value="ExoIII-like_AP-endo"/>
    <property type="match status" value="1"/>
</dbReference>
<feature type="active site" description="Proton donor/acceptor" evidence="5">
    <location>
        <position position="147"/>
    </location>
</feature>
<dbReference type="RefSeq" id="WP_079472535.1">
    <property type="nucleotide sequence ID" value="NZ_FUZZ01000005.1"/>
</dbReference>
<evidence type="ECO:0000259" key="8">
    <source>
        <dbReference type="Pfam" id="PF03372"/>
    </source>
</evidence>
<dbReference type="GO" id="GO:0008311">
    <property type="term" value="F:double-stranded DNA 3'-5' DNA exonuclease activity"/>
    <property type="evidence" value="ECO:0007669"/>
    <property type="project" value="InterPro"/>
</dbReference>
<organism evidence="9 10">
    <name type="scientific">Chitinophaga ginsengisegetis</name>
    <dbReference type="NCBI Taxonomy" id="393003"/>
    <lineage>
        <taxon>Bacteria</taxon>
        <taxon>Pseudomonadati</taxon>
        <taxon>Bacteroidota</taxon>
        <taxon>Chitinophagia</taxon>
        <taxon>Chitinophagales</taxon>
        <taxon>Chitinophagaceae</taxon>
        <taxon>Chitinophaga</taxon>
    </lineage>
</organism>
<sequence length="257" mass="29581">MKIATYNVNGVNGRLPVLLRWLNETAPDVACLQELKAPPEKFPEQAIRDAGYHPIWHGQKSWNGVAILSRIGEPKEIRRTLPGDPEDIHSRYIEAEINNITIGCLYLPNGNPAPGPKFDYKLNWFKRLTAHAKELLAAKTPVVLTGDYNVMPTELDVYKPERWVDDALFRPETREAFRNLRDQGWTDAIRKLYPDEKIYTFWDYFRNAYGRDAGLRIDHFLLSPQLESRLVAGGVDRNVRGWEKSSDHAPVWIELTD</sequence>
<dbReference type="InterPro" id="IPR005135">
    <property type="entry name" value="Endo/exonuclease/phosphatase"/>
</dbReference>
<dbReference type="STRING" id="393003.SAMN05660461_5251"/>
<gene>
    <name evidence="9" type="ORF">SAMN05660461_5251</name>
</gene>
<comment type="cofactor">
    <cofactor evidence="6">
        <name>Mg(2+)</name>
        <dbReference type="ChEBI" id="CHEBI:18420"/>
    </cofactor>
    <cofactor evidence="6">
        <name>Mn(2+)</name>
        <dbReference type="ChEBI" id="CHEBI:29035"/>
    </cofactor>
    <text evidence="6">Probably binds two magnesium or manganese ions per subunit.</text>
</comment>
<feature type="binding site" evidence="6">
    <location>
        <position position="248"/>
    </location>
    <ligand>
        <name>Mg(2+)</name>
        <dbReference type="ChEBI" id="CHEBI:18420"/>
        <label>1</label>
    </ligand>
</feature>
<feature type="active site" evidence="5">
    <location>
        <position position="106"/>
    </location>
</feature>
<feature type="site" description="Important for catalytic activity" evidence="7">
    <location>
        <position position="218"/>
    </location>
</feature>
<feature type="binding site" evidence="6">
    <location>
        <position position="7"/>
    </location>
    <ligand>
        <name>Mg(2+)</name>
        <dbReference type="ChEBI" id="CHEBI:18420"/>
        <label>1</label>
    </ligand>
</feature>
<dbReference type="GO" id="GO:0046872">
    <property type="term" value="F:metal ion binding"/>
    <property type="evidence" value="ECO:0007669"/>
    <property type="project" value="UniProtKB-KW"/>
</dbReference>
<evidence type="ECO:0000256" key="1">
    <source>
        <dbReference type="ARBA" id="ARBA00007092"/>
    </source>
</evidence>
<feature type="domain" description="Endonuclease/exonuclease/phosphatase" evidence="8">
    <location>
        <begin position="4"/>
        <end position="248"/>
    </location>
</feature>
<protein>
    <submittedName>
        <fullName evidence="9">Exodeoxyribonuclease-3</fullName>
    </submittedName>
</protein>
<feature type="site" description="Interaction with DNA substrate" evidence="7">
    <location>
        <position position="248"/>
    </location>
</feature>
<evidence type="ECO:0000256" key="4">
    <source>
        <dbReference type="ARBA" id="ARBA00022842"/>
    </source>
</evidence>
<keyword evidence="4 6" id="KW-0460">Magnesium</keyword>
<dbReference type="Pfam" id="PF03372">
    <property type="entry name" value="Exo_endo_phos"/>
    <property type="match status" value="1"/>
</dbReference>
<proteinExistence type="inferred from homology"/>
<keyword evidence="3" id="KW-0378">Hydrolase</keyword>
<comment type="similarity">
    <text evidence="1">Belongs to the DNA repair enzymes AP/ExoA family.</text>
</comment>
<feature type="binding site" evidence="6">
    <location>
        <position position="147"/>
    </location>
    <ligand>
        <name>Mg(2+)</name>
        <dbReference type="ChEBI" id="CHEBI:18420"/>
        <label>1</label>
    </ligand>
</feature>
<keyword evidence="6" id="KW-0464">Manganese</keyword>
<dbReference type="NCBIfam" id="TIGR00633">
    <property type="entry name" value="xth"/>
    <property type="match status" value="1"/>
</dbReference>
<reference evidence="9 10" key="1">
    <citation type="submission" date="2017-02" db="EMBL/GenBank/DDBJ databases">
        <authorList>
            <person name="Peterson S.W."/>
        </authorList>
    </citation>
    <scope>NUCLEOTIDE SEQUENCE [LARGE SCALE GENOMIC DNA]</scope>
    <source>
        <strain evidence="9 10">DSM 18108</strain>
    </source>
</reference>
<dbReference type="NCBIfam" id="TIGR00195">
    <property type="entry name" value="exoDNase_III"/>
    <property type="match status" value="1"/>
</dbReference>
<feature type="site" description="Transition state stabilizer" evidence="7">
    <location>
        <position position="149"/>
    </location>
</feature>
<accession>A0A1T5P9D8</accession>
<dbReference type="InterPro" id="IPR036691">
    <property type="entry name" value="Endo/exonu/phosph_ase_sf"/>
</dbReference>
<dbReference type="EMBL" id="FUZZ01000005">
    <property type="protein sequence ID" value="SKD09364.1"/>
    <property type="molecule type" value="Genomic_DNA"/>
</dbReference>